<dbReference type="AlphaFoldDB" id="A0A4E0RRI6"/>
<reference evidence="2" key="1">
    <citation type="submission" date="2019-03" db="EMBL/GenBank/DDBJ databases">
        <title>Improved annotation for the trematode Fasciola hepatica.</title>
        <authorList>
            <person name="Choi Y.-J."/>
            <person name="Martin J."/>
            <person name="Mitreva M."/>
        </authorList>
    </citation>
    <scope>NUCLEOTIDE SEQUENCE [LARGE SCALE GENOMIC DNA]</scope>
</reference>
<name>A0A4E0RRI6_FASHE</name>
<feature type="region of interest" description="Disordered" evidence="1">
    <location>
        <begin position="26"/>
        <end position="58"/>
    </location>
</feature>
<feature type="compositionally biased region" description="Basic and acidic residues" evidence="1">
    <location>
        <begin position="34"/>
        <end position="49"/>
    </location>
</feature>
<comment type="caution">
    <text evidence="2">The sequence shown here is derived from an EMBL/GenBank/DDBJ whole genome shotgun (WGS) entry which is preliminary data.</text>
</comment>
<keyword evidence="3" id="KW-1185">Reference proteome</keyword>
<dbReference type="EMBL" id="JXXN02002032">
    <property type="protein sequence ID" value="THD23638.1"/>
    <property type="molecule type" value="Genomic_DNA"/>
</dbReference>
<sequence>MTYFKDPGGQVTKRQEYLDECLFTCSHRPGNSRRTADGMSRRPHTDREGSPSCTSQVELDIPGEGYELERIRAEDPELAVVYQCPKDNGERLTGKEVLWPVMKQGACGCSGVA</sequence>
<proteinExistence type="predicted"/>
<evidence type="ECO:0000313" key="2">
    <source>
        <dbReference type="EMBL" id="THD23638.1"/>
    </source>
</evidence>
<evidence type="ECO:0000313" key="3">
    <source>
        <dbReference type="Proteomes" id="UP000230066"/>
    </source>
</evidence>
<gene>
    <name evidence="2" type="ORF">D915_005613</name>
</gene>
<organism evidence="2 3">
    <name type="scientific">Fasciola hepatica</name>
    <name type="common">Liver fluke</name>
    <dbReference type="NCBI Taxonomy" id="6192"/>
    <lineage>
        <taxon>Eukaryota</taxon>
        <taxon>Metazoa</taxon>
        <taxon>Spiralia</taxon>
        <taxon>Lophotrochozoa</taxon>
        <taxon>Platyhelminthes</taxon>
        <taxon>Trematoda</taxon>
        <taxon>Digenea</taxon>
        <taxon>Plagiorchiida</taxon>
        <taxon>Echinostomata</taxon>
        <taxon>Echinostomatoidea</taxon>
        <taxon>Fasciolidae</taxon>
        <taxon>Fasciola</taxon>
    </lineage>
</organism>
<dbReference type="Proteomes" id="UP000230066">
    <property type="component" value="Unassembled WGS sequence"/>
</dbReference>
<accession>A0A4E0RRI6</accession>
<protein>
    <submittedName>
        <fullName evidence="2">Uncharacterized protein</fullName>
    </submittedName>
</protein>
<evidence type="ECO:0000256" key="1">
    <source>
        <dbReference type="SAM" id="MobiDB-lite"/>
    </source>
</evidence>